<dbReference type="GO" id="GO:0004672">
    <property type="term" value="F:protein kinase activity"/>
    <property type="evidence" value="ECO:0007669"/>
    <property type="project" value="InterPro"/>
</dbReference>
<feature type="domain" description="Protein kinase" evidence="1">
    <location>
        <begin position="1"/>
        <end position="58"/>
    </location>
</feature>
<accession>A0AAV2HBA3</accession>
<sequence>MEYCSPEVWNGEGYLGPEQDVWALGITLFTIVFRENPFTVETGPGELLPEHLPGPISE</sequence>
<name>A0AAV2HBA3_LYMST</name>
<dbReference type="SUPFAM" id="SSF56112">
    <property type="entry name" value="Protein kinase-like (PK-like)"/>
    <property type="match status" value="1"/>
</dbReference>
<gene>
    <name evidence="2" type="ORF">GSLYS_00004194001</name>
</gene>
<reference evidence="2 3" key="1">
    <citation type="submission" date="2024-04" db="EMBL/GenBank/DDBJ databases">
        <authorList>
            <consortium name="Genoscope - CEA"/>
            <person name="William W."/>
        </authorList>
    </citation>
    <scope>NUCLEOTIDE SEQUENCE [LARGE SCALE GENOMIC DNA]</scope>
</reference>
<protein>
    <recommendedName>
        <fullName evidence="1">Protein kinase domain-containing protein</fullName>
    </recommendedName>
</protein>
<dbReference type="PROSITE" id="PS50011">
    <property type="entry name" value="PROTEIN_KINASE_DOM"/>
    <property type="match status" value="1"/>
</dbReference>
<evidence type="ECO:0000259" key="1">
    <source>
        <dbReference type="PROSITE" id="PS50011"/>
    </source>
</evidence>
<organism evidence="2 3">
    <name type="scientific">Lymnaea stagnalis</name>
    <name type="common">Great pond snail</name>
    <name type="synonym">Helix stagnalis</name>
    <dbReference type="NCBI Taxonomy" id="6523"/>
    <lineage>
        <taxon>Eukaryota</taxon>
        <taxon>Metazoa</taxon>
        <taxon>Spiralia</taxon>
        <taxon>Lophotrochozoa</taxon>
        <taxon>Mollusca</taxon>
        <taxon>Gastropoda</taxon>
        <taxon>Heterobranchia</taxon>
        <taxon>Euthyneura</taxon>
        <taxon>Panpulmonata</taxon>
        <taxon>Hygrophila</taxon>
        <taxon>Lymnaeoidea</taxon>
        <taxon>Lymnaeidae</taxon>
        <taxon>Lymnaea</taxon>
    </lineage>
</organism>
<dbReference type="AlphaFoldDB" id="A0AAV2HBA3"/>
<feature type="non-terminal residue" evidence="2">
    <location>
        <position position="58"/>
    </location>
</feature>
<proteinExistence type="predicted"/>
<dbReference type="Pfam" id="PF00069">
    <property type="entry name" value="Pkinase"/>
    <property type="match status" value="1"/>
</dbReference>
<evidence type="ECO:0000313" key="3">
    <source>
        <dbReference type="Proteomes" id="UP001497497"/>
    </source>
</evidence>
<dbReference type="InterPro" id="IPR000719">
    <property type="entry name" value="Prot_kinase_dom"/>
</dbReference>
<dbReference type="EMBL" id="CAXITT010000061">
    <property type="protein sequence ID" value="CAL1530061.1"/>
    <property type="molecule type" value="Genomic_DNA"/>
</dbReference>
<dbReference type="Gene3D" id="1.10.510.10">
    <property type="entry name" value="Transferase(Phosphotransferase) domain 1"/>
    <property type="match status" value="1"/>
</dbReference>
<evidence type="ECO:0000313" key="2">
    <source>
        <dbReference type="EMBL" id="CAL1530061.1"/>
    </source>
</evidence>
<dbReference type="GO" id="GO:0005524">
    <property type="term" value="F:ATP binding"/>
    <property type="evidence" value="ECO:0007669"/>
    <property type="project" value="InterPro"/>
</dbReference>
<keyword evidence="3" id="KW-1185">Reference proteome</keyword>
<dbReference type="InterPro" id="IPR011009">
    <property type="entry name" value="Kinase-like_dom_sf"/>
</dbReference>
<dbReference type="Proteomes" id="UP001497497">
    <property type="component" value="Unassembled WGS sequence"/>
</dbReference>
<comment type="caution">
    <text evidence="2">The sequence shown here is derived from an EMBL/GenBank/DDBJ whole genome shotgun (WGS) entry which is preliminary data.</text>
</comment>